<dbReference type="InterPro" id="IPR000560">
    <property type="entry name" value="His_Pase_clade-2"/>
</dbReference>
<reference evidence="9 10" key="1">
    <citation type="submission" date="2015-01" db="EMBL/GenBank/DDBJ databases">
        <title>Evolution of Trichinella species and genotypes.</title>
        <authorList>
            <person name="Korhonen P.K."/>
            <person name="Edoardo P."/>
            <person name="Giuseppe L.R."/>
            <person name="Gasser R.B."/>
        </authorList>
    </citation>
    <scope>NUCLEOTIDE SEQUENCE [LARGE SCALE GENOMIC DNA]</scope>
    <source>
        <strain evidence="9">ISS2496</strain>
    </source>
</reference>
<keyword evidence="7" id="KW-0695">RNA-directed DNA polymerase</keyword>
<dbReference type="PANTHER" id="PTHR37984">
    <property type="entry name" value="PROTEIN CBG26694"/>
    <property type="match status" value="1"/>
</dbReference>
<keyword evidence="2" id="KW-0808">Transferase</keyword>
<dbReference type="Pfam" id="PF00328">
    <property type="entry name" value="His_Phos_2"/>
    <property type="match status" value="1"/>
</dbReference>
<proteinExistence type="predicted"/>
<gene>
    <name evidence="9" type="primary">pol</name>
    <name evidence="9" type="ORF">T12_11369</name>
</gene>
<organism evidence="9 10">
    <name type="scientific">Trichinella patagoniensis</name>
    <dbReference type="NCBI Taxonomy" id="990121"/>
    <lineage>
        <taxon>Eukaryota</taxon>
        <taxon>Metazoa</taxon>
        <taxon>Ecdysozoa</taxon>
        <taxon>Nematoda</taxon>
        <taxon>Enoplea</taxon>
        <taxon>Dorylaimia</taxon>
        <taxon>Trichinellida</taxon>
        <taxon>Trichinellidae</taxon>
        <taxon>Trichinella</taxon>
    </lineage>
</organism>
<dbReference type="EC" id="2.7.7.49" evidence="1"/>
<dbReference type="Pfam" id="PF00078">
    <property type="entry name" value="RVT_1"/>
    <property type="match status" value="1"/>
</dbReference>
<dbReference type="FunFam" id="3.30.70.270:FF:000020">
    <property type="entry name" value="Transposon Tf2-6 polyprotein-like Protein"/>
    <property type="match status" value="1"/>
</dbReference>
<name>A0A0V0ZHB7_9BILA</name>
<dbReference type="InterPro" id="IPR041373">
    <property type="entry name" value="RT_RNaseH"/>
</dbReference>
<evidence type="ECO:0000256" key="1">
    <source>
        <dbReference type="ARBA" id="ARBA00012493"/>
    </source>
</evidence>
<dbReference type="Pfam" id="PF17917">
    <property type="entry name" value="RT_RNaseH"/>
    <property type="match status" value="1"/>
</dbReference>
<evidence type="ECO:0000256" key="5">
    <source>
        <dbReference type="ARBA" id="ARBA00022759"/>
    </source>
</evidence>
<comment type="caution">
    <text evidence="9">The sequence shown here is derived from an EMBL/GenBank/DDBJ whole genome shotgun (WGS) entry which is preliminary data.</text>
</comment>
<sequence length="846" mass="96162">MQSGFWQIPVNVNDKEKTAFSPGPGMGLFQFTRMPFGLTGAPSTFQRAMDSLLKDLPFAVAYLDDIIIFSPDSTTHGTHLEAVFTQLRNAGFTLKGSKCKIGVSEVRYLGRVFSAKGIAPCPSKTAAVKSWPVPADKTSLKRFLGLTSYYRRFMESYATIAAPLYELLKDDAPFIWTENSQAAFDRLKNCLTSAPTLCAPNFADSFQVITDASGTGLDAILEQRGRVIAFASRSLRKSERNYSAIEKECLAIIFALKTFRHYLLGRSFTILSDHAPLQWLAAQKMDGRLARWALSLQEYDYDIKYRPGSSNGNADALSRSTVNLCALTIQPDIPMNVIRQEQQRDPTLRAIPEALKNDLPFPSTLEAHRRLRQVRHQLHLNNGVIVRTAMTNKTTAEKRVRVRVTTTTEGISESFITHAIRLADCYIVKDGSAMVFQMKMERALTVEMLVQNDNFERLGMVHSRKCANFTYSFEEFTEIFKNATLYPLENRHHMYRHGYRTPLGTFPTDEYQEWAYPNGFRQLTKLGCQQQYELGQYLRGRYANFLSDHYNASEVYVRSTDTDRTLSSAECNLAGMFPPDESQIWNENIRWQPVPVHTLPTNQEYLLRTGFNCPALHAVFRNQSNELIEKVENDYKELFAFLENKTGWQNIKWNAVGKIVGSLKRIVDAGYTLPDWANQTWPDPSTNEQVPLIDLLSKLGFQRRLLEFNSVEKSKYEGGLLIGTIMKNMKQKIQGRLFRPTKMFIYSAHDGTLLSFLYGLNIANGLMTPVASAVMVELYETDQGDHNVQIYFRNNTKVDPVPLTLPGCNSFACTLEEFEKAIQPVAFYTEAERHRACFQNSNPNYN</sequence>
<accession>A0A0V0ZHB7</accession>
<dbReference type="InterPro" id="IPR050951">
    <property type="entry name" value="Retrovirus_Pol_polyprotein"/>
</dbReference>
<dbReference type="SUPFAM" id="SSF56672">
    <property type="entry name" value="DNA/RNA polymerases"/>
    <property type="match status" value="1"/>
</dbReference>
<evidence type="ECO:0000256" key="4">
    <source>
        <dbReference type="ARBA" id="ARBA00022722"/>
    </source>
</evidence>
<dbReference type="PANTHER" id="PTHR37984:SF5">
    <property type="entry name" value="PROTEIN NYNRIN-LIKE"/>
    <property type="match status" value="1"/>
</dbReference>
<evidence type="ECO:0000313" key="9">
    <source>
        <dbReference type="EMBL" id="KRY11758.1"/>
    </source>
</evidence>
<dbReference type="AlphaFoldDB" id="A0A0V0ZHB7"/>
<keyword evidence="3" id="KW-0548">Nucleotidyltransferase</keyword>
<keyword evidence="4" id="KW-0540">Nuclease</keyword>
<dbReference type="InterPro" id="IPR029033">
    <property type="entry name" value="His_PPase_superfam"/>
</dbReference>
<dbReference type="EMBL" id="JYDQ01000184">
    <property type="protein sequence ID" value="KRY11758.1"/>
    <property type="molecule type" value="Genomic_DNA"/>
</dbReference>
<dbReference type="GO" id="GO:0003964">
    <property type="term" value="F:RNA-directed DNA polymerase activity"/>
    <property type="evidence" value="ECO:0007669"/>
    <property type="project" value="UniProtKB-KW"/>
</dbReference>
<keyword evidence="6" id="KW-0378">Hydrolase</keyword>
<keyword evidence="5" id="KW-0255">Endonuclease</keyword>
<evidence type="ECO:0000256" key="6">
    <source>
        <dbReference type="ARBA" id="ARBA00022801"/>
    </source>
</evidence>
<dbReference type="OrthoDB" id="258392at2759"/>
<evidence type="ECO:0000256" key="3">
    <source>
        <dbReference type="ARBA" id="ARBA00022695"/>
    </source>
</evidence>
<dbReference type="GO" id="GO:0004519">
    <property type="term" value="F:endonuclease activity"/>
    <property type="evidence" value="ECO:0007669"/>
    <property type="project" value="UniProtKB-KW"/>
</dbReference>
<dbReference type="CDD" id="cd09274">
    <property type="entry name" value="RNase_HI_RT_Ty3"/>
    <property type="match status" value="1"/>
</dbReference>
<feature type="domain" description="Reverse transcriptase" evidence="8">
    <location>
        <begin position="1"/>
        <end position="113"/>
    </location>
</feature>
<dbReference type="Gene3D" id="3.30.70.270">
    <property type="match status" value="2"/>
</dbReference>
<dbReference type="Proteomes" id="UP000054783">
    <property type="component" value="Unassembled WGS sequence"/>
</dbReference>
<dbReference type="SUPFAM" id="SSF53254">
    <property type="entry name" value="Phosphoglycerate mutase-like"/>
    <property type="match status" value="1"/>
</dbReference>
<dbReference type="FunFam" id="3.30.70.270:FF:000003">
    <property type="entry name" value="Transposon Ty3-G Gag-Pol polyprotein"/>
    <property type="match status" value="1"/>
</dbReference>
<evidence type="ECO:0000259" key="8">
    <source>
        <dbReference type="PROSITE" id="PS50878"/>
    </source>
</evidence>
<dbReference type="Gene3D" id="3.40.50.1240">
    <property type="entry name" value="Phosphoglycerate mutase-like"/>
    <property type="match status" value="1"/>
</dbReference>
<dbReference type="CDD" id="cd01647">
    <property type="entry name" value="RT_LTR"/>
    <property type="match status" value="1"/>
</dbReference>
<dbReference type="PROSITE" id="PS50878">
    <property type="entry name" value="RT_POL"/>
    <property type="match status" value="1"/>
</dbReference>
<keyword evidence="10" id="KW-1185">Reference proteome</keyword>
<dbReference type="InterPro" id="IPR043502">
    <property type="entry name" value="DNA/RNA_pol_sf"/>
</dbReference>
<dbReference type="InterPro" id="IPR000477">
    <property type="entry name" value="RT_dom"/>
</dbReference>
<dbReference type="Gene3D" id="3.10.10.10">
    <property type="entry name" value="HIV Type 1 Reverse Transcriptase, subunit A, domain 1"/>
    <property type="match status" value="1"/>
</dbReference>
<protein>
    <recommendedName>
        <fullName evidence="1">RNA-directed DNA polymerase</fullName>
        <ecNumber evidence="1">2.7.7.49</ecNumber>
    </recommendedName>
</protein>
<dbReference type="GO" id="GO:0016791">
    <property type="term" value="F:phosphatase activity"/>
    <property type="evidence" value="ECO:0007669"/>
    <property type="project" value="UniProtKB-ARBA"/>
</dbReference>
<dbReference type="STRING" id="990121.A0A0V0ZHB7"/>
<dbReference type="CDD" id="cd07061">
    <property type="entry name" value="HP_HAP_like"/>
    <property type="match status" value="1"/>
</dbReference>
<dbReference type="FunFam" id="3.10.20.370:FF:000001">
    <property type="entry name" value="Retrovirus-related Pol polyprotein from transposon 17.6-like protein"/>
    <property type="match status" value="1"/>
</dbReference>
<evidence type="ECO:0000313" key="10">
    <source>
        <dbReference type="Proteomes" id="UP000054783"/>
    </source>
</evidence>
<evidence type="ECO:0000256" key="7">
    <source>
        <dbReference type="ARBA" id="ARBA00022918"/>
    </source>
</evidence>
<dbReference type="InterPro" id="IPR043128">
    <property type="entry name" value="Rev_trsase/Diguanyl_cyclase"/>
</dbReference>
<evidence type="ECO:0000256" key="2">
    <source>
        <dbReference type="ARBA" id="ARBA00022679"/>
    </source>
</evidence>